<feature type="domain" description="AB hydrolase-1" evidence="1">
    <location>
        <begin position="13"/>
        <end position="245"/>
    </location>
</feature>
<proteinExistence type="predicted"/>
<dbReference type="PRINTS" id="PR00111">
    <property type="entry name" value="ABHYDROLASE"/>
</dbReference>
<evidence type="ECO:0000313" key="3">
    <source>
        <dbReference type="Proteomes" id="UP000252517"/>
    </source>
</evidence>
<gene>
    <name evidence="2" type="ORF">TH25_24920</name>
</gene>
<sequence length="263" mass="28659">MEYSRRAGTGPKIVFLHGIGSNAHSFEATMEDFPEPFDVIAWNAPGYSSSGPFQAAWPDAFDYAERLVDFLDFLGIQVCHLIGHSLGTLMAAAFAAKYPQRVDTLVLAACAIGYGSEPGGELPEKAAARIDALIAEGPEKFAAKRAPRLIYDAENNPELVSRVYDTMSKVKMPGYLHAVQMLSCSKLDEILRKVKTSTSFLVGAQDVVTPPSQTAAAFDARNQSTGFVAEPVQFADAGHALYLQKQDKFIRAIERILSREVQP</sequence>
<reference evidence="2 3" key="1">
    <citation type="submission" date="2014-07" db="EMBL/GenBank/DDBJ databases">
        <title>Draft genome sequence of Thalassospira profundimaris S25-3-2.</title>
        <authorList>
            <person name="Lai Q."/>
            <person name="Shao Z."/>
        </authorList>
    </citation>
    <scope>NUCLEOTIDE SEQUENCE [LARGE SCALE GENOMIC DNA]</scope>
    <source>
        <strain evidence="2 3">S25-3-2</strain>
    </source>
</reference>
<comment type="caution">
    <text evidence="2">The sequence shown here is derived from an EMBL/GenBank/DDBJ whole genome shotgun (WGS) entry which is preliminary data.</text>
</comment>
<name>A0A367WFL3_9PROT</name>
<dbReference type="Proteomes" id="UP000252517">
    <property type="component" value="Unassembled WGS sequence"/>
</dbReference>
<organism evidence="2 3">
    <name type="scientific">Thalassospira profundimaris</name>
    <dbReference type="NCBI Taxonomy" id="502049"/>
    <lineage>
        <taxon>Bacteria</taxon>
        <taxon>Pseudomonadati</taxon>
        <taxon>Pseudomonadota</taxon>
        <taxon>Alphaproteobacteria</taxon>
        <taxon>Rhodospirillales</taxon>
        <taxon>Thalassospiraceae</taxon>
        <taxon>Thalassospira</taxon>
    </lineage>
</organism>
<dbReference type="SUPFAM" id="SSF53474">
    <property type="entry name" value="alpha/beta-Hydrolases"/>
    <property type="match status" value="1"/>
</dbReference>
<dbReference type="InterPro" id="IPR029058">
    <property type="entry name" value="AB_hydrolase_fold"/>
</dbReference>
<dbReference type="GO" id="GO:0016020">
    <property type="term" value="C:membrane"/>
    <property type="evidence" value="ECO:0007669"/>
    <property type="project" value="TreeGrafter"/>
</dbReference>
<evidence type="ECO:0000313" key="2">
    <source>
        <dbReference type="EMBL" id="RCK40177.1"/>
    </source>
</evidence>
<dbReference type="PANTHER" id="PTHR43798">
    <property type="entry name" value="MONOACYLGLYCEROL LIPASE"/>
    <property type="match status" value="1"/>
</dbReference>
<dbReference type="AlphaFoldDB" id="A0A367WFL3"/>
<dbReference type="Pfam" id="PF00561">
    <property type="entry name" value="Abhydrolase_1"/>
    <property type="match status" value="1"/>
</dbReference>
<protein>
    <recommendedName>
        <fullName evidence="1">AB hydrolase-1 domain-containing protein</fullName>
    </recommendedName>
</protein>
<dbReference type="PANTHER" id="PTHR43798:SF33">
    <property type="entry name" value="HYDROLASE, PUTATIVE (AFU_ORTHOLOGUE AFUA_2G14860)-RELATED"/>
    <property type="match status" value="1"/>
</dbReference>
<dbReference type="InterPro" id="IPR000073">
    <property type="entry name" value="AB_hydrolase_1"/>
</dbReference>
<evidence type="ECO:0000259" key="1">
    <source>
        <dbReference type="Pfam" id="PF00561"/>
    </source>
</evidence>
<accession>A0A367WFL3</accession>
<dbReference type="InterPro" id="IPR050266">
    <property type="entry name" value="AB_hydrolase_sf"/>
</dbReference>
<dbReference type="EMBL" id="JPWH01000044">
    <property type="protein sequence ID" value="RCK40177.1"/>
    <property type="molecule type" value="Genomic_DNA"/>
</dbReference>
<dbReference type="Gene3D" id="3.40.50.1820">
    <property type="entry name" value="alpha/beta hydrolase"/>
    <property type="match status" value="1"/>
</dbReference>